<dbReference type="KEGG" id="mcn:Mcup_1067"/>
<dbReference type="InterPro" id="IPR013324">
    <property type="entry name" value="RNA_pol_sigma_r3/r4-like"/>
</dbReference>
<organism evidence="2 3">
    <name type="scientific">Metallosphaera cuprina (strain Ar-4)</name>
    <dbReference type="NCBI Taxonomy" id="1006006"/>
    <lineage>
        <taxon>Archaea</taxon>
        <taxon>Thermoproteota</taxon>
        <taxon>Thermoprotei</taxon>
        <taxon>Sulfolobales</taxon>
        <taxon>Sulfolobaceae</taxon>
        <taxon>Metallosphaera</taxon>
    </lineage>
</organism>
<dbReference type="PATRIC" id="fig|1006006.8.peg.1061"/>
<dbReference type="Proteomes" id="UP000007812">
    <property type="component" value="Chromosome"/>
</dbReference>
<name>F4G2X4_METCR</name>
<dbReference type="InterPro" id="IPR007050">
    <property type="entry name" value="HTH_bacterioopsin"/>
</dbReference>
<keyword evidence="3" id="KW-1185">Reference proteome</keyword>
<protein>
    <submittedName>
        <fullName evidence="2">Bacterio-opsin activator HTH domain protein</fullName>
    </submittedName>
</protein>
<dbReference type="EMBL" id="CP002656">
    <property type="protein sequence ID" value="AEB95172.1"/>
    <property type="molecule type" value="Genomic_DNA"/>
</dbReference>
<evidence type="ECO:0000313" key="3">
    <source>
        <dbReference type="Proteomes" id="UP000007812"/>
    </source>
</evidence>
<dbReference type="PANTHER" id="PTHR34236">
    <property type="entry name" value="DIMETHYL SULFOXIDE REDUCTASE TRANSCRIPTIONAL ACTIVATOR"/>
    <property type="match status" value="1"/>
</dbReference>
<reference evidence="2 3" key="1">
    <citation type="journal article" date="2011" name="J. Bacteriol.">
        <title>Complete genome sequence of Metallosphaera cuprina, a metal sulfide-oxidizing archaeon from a hot spring.</title>
        <authorList>
            <person name="Liu L.J."/>
            <person name="You X.Y."/>
            <person name="Zheng H."/>
            <person name="Wang S."/>
            <person name="Jiang C.Y."/>
            <person name="Liu S.J."/>
        </authorList>
    </citation>
    <scope>NUCLEOTIDE SEQUENCE [LARGE SCALE GENOMIC DNA]</scope>
    <source>
        <strain evidence="2 3">Ar-4</strain>
    </source>
</reference>
<dbReference type="Gene3D" id="1.10.10.10">
    <property type="entry name" value="Winged helix-like DNA-binding domain superfamily/Winged helix DNA-binding domain"/>
    <property type="match status" value="1"/>
</dbReference>
<accession>F4G2X4</accession>
<dbReference type="STRING" id="1006006.Mcup_1067"/>
<dbReference type="InterPro" id="IPR036388">
    <property type="entry name" value="WH-like_DNA-bd_sf"/>
</dbReference>
<dbReference type="eggNOG" id="arCOG02271">
    <property type="taxonomic scope" value="Archaea"/>
</dbReference>
<feature type="domain" description="HTH bat-type" evidence="1">
    <location>
        <begin position="118"/>
        <end position="167"/>
    </location>
</feature>
<dbReference type="HOGENOM" id="CLU_101251_1_0_2"/>
<dbReference type="AlphaFoldDB" id="F4G2X4"/>
<evidence type="ECO:0000313" key="2">
    <source>
        <dbReference type="EMBL" id="AEB95172.1"/>
    </source>
</evidence>
<evidence type="ECO:0000259" key="1">
    <source>
        <dbReference type="Pfam" id="PF04967"/>
    </source>
</evidence>
<dbReference type="Pfam" id="PF04967">
    <property type="entry name" value="HTH_10"/>
    <property type="match status" value="1"/>
</dbReference>
<gene>
    <name evidence="2" type="ordered locus">Mcup_1067</name>
</gene>
<proteinExistence type="predicted"/>
<dbReference type="PANTHER" id="PTHR34236:SF2">
    <property type="entry name" value="HTH BAT-TYPE DOMAIN-CONTAINING PROTEIN"/>
    <property type="match status" value="1"/>
</dbReference>
<sequence>MKASVENVKLREQTTDHVVVFEKEIEKNDILKLKSNNLKVLRLTDRKVWVRTNGCAVCKTLYASDVVVEKVKVIKERNLLYTLLVPNNSSLKELLYNLSQNKLKVTVLNVSEISDTELTERQLEILKLAYKLGYFNDDRKITLTQLAEKLGVSAPTLEEILRRASRKSVKYYLDRHT</sequence>
<dbReference type="SUPFAM" id="SSF88659">
    <property type="entry name" value="Sigma3 and sigma4 domains of RNA polymerase sigma factors"/>
    <property type="match status" value="1"/>
</dbReference>